<feature type="domain" description="Tf2-1-like SH3-like" evidence="1">
    <location>
        <begin position="2"/>
        <end position="58"/>
    </location>
</feature>
<name>A0A292PII2_9PEZI</name>
<dbReference type="Pfam" id="PF24626">
    <property type="entry name" value="SH3_Tf2-1"/>
    <property type="match status" value="1"/>
</dbReference>
<dbReference type="AlphaFoldDB" id="A0A292PII2"/>
<protein>
    <recommendedName>
        <fullName evidence="1">Tf2-1-like SH3-like domain-containing protein</fullName>
    </recommendedName>
</protein>
<evidence type="ECO:0000313" key="2">
    <source>
        <dbReference type="EMBL" id="CUS07139.1"/>
    </source>
</evidence>
<proteinExistence type="predicted"/>
<organism evidence="2 3">
    <name type="scientific">Tuber aestivum</name>
    <name type="common">summer truffle</name>
    <dbReference type="NCBI Taxonomy" id="59557"/>
    <lineage>
        <taxon>Eukaryota</taxon>
        <taxon>Fungi</taxon>
        <taxon>Dikarya</taxon>
        <taxon>Ascomycota</taxon>
        <taxon>Pezizomycotina</taxon>
        <taxon>Pezizomycetes</taxon>
        <taxon>Pezizales</taxon>
        <taxon>Tuberaceae</taxon>
        <taxon>Tuber</taxon>
    </lineage>
</organism>
<sequence length="58" mass="6858">MMINRKNIRTKRPMEKLDHHMFGPFVVNPNVWNRACELQLPARCSIHPVFNVALLEPF</sequence>
<accession>A0A292PII2</accession>
<keyword evidence="3" id="KW-1185">Reference proteome</keyword>
<feature type="non-terminal residue" evidence="2">
    <location>
        <position position="58"/>
    </location>
</feature>
<reference evidence="2" key="1">
    <citation type="submission" date="2015-10" db="EMBL/GenBank/DDBJ databases">
        <authorList>
            <person name="Regsiter A."/>
            <person name="william w."/>
        </authorList>
    </citation>
    <scope>NUCLEOTIDE SEQUENCE</scope>
    <source>
        <strain evidence="2">Montdore</strain>
    </source>
</reference>
<dbReference type="InterPro" id="IPR056924">
    <property type="entry name" value="SH3_Tf2-1"/>
</dbReference>
<dbReference type="Proteomes" id="UP001412239">
    <property type="component" value="Unassembled WGS sequence"/>
</dbReference>
<gene>
    <name evidence="2" type="ORF">GSTUAT00008778001</name>
</gene>
<evidence type="ECO:0000259" key="1">
    <source>
        <dbReference type="Pfam" id="PF24626"/>
    </source>
</evidence>
<evidence type="ECO:0000313" key="3">
    <source>
        <dbReference type="Proteomes" id="UP001412239"/>
    </source>
</evidence>
<dbReference type="EMBL" id="LN891245">
    <property type="protein sequence ID" value="CUS07139.1"/>
    <property type="molecule type" value="Genomic_DNA"/>
</dbReference>